<proteinExistence type="predicted"/>
<protein>
    <submittedName>
        <fullName evidence="2">Uncharacterized protein</fullName>
    </submittedName>
</protein>
<reference evidence="2 3" key="1">
    <citation type="submission" date="2023-07" db="EMBL/GenBank/DDBJ databases">
        <title>Genomic Encyclopedia of Type Strains, Phase IV (KMG-IV): sequencing the most valuable type-strain genomes for metagenomic binning, comparative biology and taxonomic classification.</title>
        <authorList>
            <person name="Goeker M."/>
        </authorList>
    </citation>
    <scope>NUCLEOTIDE SEQUENCE [LARGE SCALE GENOMIC DNA]</scope>
    <source>
        <strain evidence="2 3">B6-8</strain>
    </source>
</reference>
<keyword evidence="3" id="KW-1185">Reference proteome</keyword>
<dbReference type="Proteomes" id="UP001241603">
    <property type="component" value="Unassembled WGS sequence"/>
</dbReference>
<evidence type="ECO:0000313" key="3">
    <source>
        <dbReference type="Proteomes" id="UP001241603"/>
    </source>
</evidence>
<comment type="caution">
    <text evidence="2">The sequence shown here is derived from an EMBL/GenBank/DDBJ whole genome shotgun (WGS) entry which is preliminary data.</text>
</comment>
<organism evidence="2 3">
    <name type="scientific">Kaistia dalseonensis</name>
    <dbReference type="NCBI Taxonomy" id="410840"/>
    <lineage>
        <taxon>Bacteria</taxon>
        <taxon>Pseudomonadati</taxon>
        <taxon>Pseudomonadota</taxon>
        <taxon>Alphaproteobacteria</taxon>
        <taxon>Hyphomicrobiales</taxon>
        <taxon>Kaistiaceae</taxon>
        <taxon>Kaistia</taxon>
    </lineage>
</organism>
<dbReference type="EMBL" id="JAUSVO010000002">
    <property type="protein sequence ID" value="MDQ0437537.1"/>
    <property type="molecule type" value="Genomic_DNA"/>
</dbReference>
<feature type="region of interest" description="Disordered" evidence="1">
    <location>
        <begin position="14"/>
        <end position="41"/>
    </location>
</feature>
<evidence type="ECO:0000256" key="1">
    <source>
        <dbReference type="SAM" id="MobiDB-lite"/>
    </source>
</evidence>
<dbReference type="RefSeq" id="WP_266348451.1">
    <property type="nucleotide sequence ID" value="NZ_JAPKNG010000002.1"/>
</dbReference>
<gene>
    <name evidence="2" type="ORF">QO014_001922</name>
</gene>
<name>A0ABU0H5G3_9HYPH</name>
<evidence type="ECO:0000313" key="2">
    <source>
        <dbReference type="EMBL" id="MDQ0437537.1"/>
    </source>
</evidence>
<accession>A0ABU0H5G3</accession>
<sequence length="41" mass="4906">MRNKIRDRSFMLPMRDWSRPEATHGPSGRYLSHEMAEEENS</sequence>